<keyword evidence="1" id="KW-1133">Transmembrane helix</keyword>
<dbReference type="AlphaFoldDB" id="A0A1J5QEE9"/>
<feature type="transmembrane region" description="Helical" evidence="1">
    <location>
        <begin position="119"/>
        <end position="140"/>
    </location>
</feature>
<gene>
    <name evidence="2" type="ORF">GALL_424460</name>
</gene>
<reference evidence="2" key="1">
    <citation type="submission" date="2016-10" db="EMBL/GenBank/DDBJ databases">
        <title>Sequence of Gallionella enrichment culture.</title>
        <authorList>
            <person name="Poehlein A."/>
            <person name="Muehling M."/>
            <person name="Daniel R."/>
        </authorList>
    </citation>
    <scope>NUCLEOTIDE SEQUENCE</scope>
</reference>
<dbReference type="EMBL" id="MLJW01002027">
    <property type="protein sequence ID" value="OIQ75883.1"/>
    <property type="molecule type" value="Genomic_DNA"/>
</dbReference>
<organism evidence="2">
    <name type="scientific">mine drainage metagenome</name>
    <dbReference type="NCBI Taxonomy" id="410659"/>
    <lineage>
        <taxon>unclassified sequences</taxon>
        <taxon>metagenomes</taxon>
        <taxon>ecological metagenomes</taxon>
    </lineage>
</organism>
<comment type="caution">
    <text evidence="2">The sequence shown here is derived from an EMBL/GenBank/DDBJ whole genome shotgun (WGS) entry which is preliminary data.</text>
</comment>
<accession>A0A1J5QEE9</accession>
<evidence type="ECO:0000313" key="2">
    <source>
        <dbReference type="EMBL" id="OIQ75883.1"/>
    </source>
</evidence>
<feature type="transmembrane region" description="Helical" evidence="1">
    <location>
        <begin position="7"/>
        <end position="25"/>
    </location>
</feature>
<proteinExistence type="predicted"/>
<keyword evidence="1" id="KW-0812">Transmembrane</keyword>
<feature type="transmembrane region" description="Helical" evidence="1">
    <location>
        <begin position="80"/>
        <end position="99"/>
    </location>
</feature>
<protein>
    <submittedName>
        <fullName evidence="2">Tripartite ATP-independent periplasmic transporters, DctQ component</fullName>
    </submittedName>
</protein>
<keyword evidence="1" id="KW-0472">Membrane</keyword>
<evidence type="ECO:0000256" key="1">
    <source>
        <dbReference type="SAM" id="Phobius"/>
    </source>
</evidence>
<name>A0A1J5QEE9_9ZZZZ</name>
<sequence>MRHIGRFTAWLILPLTFLLFAQWPLRELLLGYSRQANDAAQVIFALYVAVGVTAASRANTHLCAHLPVAAATHGHLRRRAWAALACVGPWSLFMLWSGTPQLVDSVRSLERFAETDTPGYFLIKMALALMVALIVVQGVLSVSGGRSDQND</sequence>
<feature type="transmembrane region" description="Helical" evidence="1">
    <location>
        <begin position="40"/>
        <end position="59"/>
    </location>
</feature>